<gene>
    <name evidence="1" type="ORF">B9479_008009</name>
</gene>
<sequence length="269" mass="31159">MPDDTPTIGQSSDLTLQRRLQALPRELLLAIISWLTLSPTIDILCVSSAIYNKSIPHLYLHPPRLDQDNVEAFYGHILCLRHGRHVDHYWNEYFHRQVVVTYDVELDDYFRLPPFLSKLFLLQHVRMLSIYDAVALARTNEVIAQYRAYRTYVYRCTLKTPRIKERLEAPLFQEVNDIVTDIGDHRSGGLARNWLSLLRADDVFPKLKNVTLYLPSKFTSPDLVYKSMVKTLRACHLQKLSIHGLPPDSCATFSKDLYDAAKVTECHPY</sequence>
<accession>A0A5D3AKV0</accession>
<protein>
    <recommendedName>
        <fullName evidence="3">F-box domain-containing protein</fullName>
    </recommendedName>
</protein>
<reference evidence="1 2" key="1">
    <citation type="submission" date="2017-05" db="EMBL/GenBank/DDBJ databases">
        <title>The Genome Sequence of Tsuchiyaea wingfieldii DSM 27421.</title>
        <authorList>
            <person name="Cuomo C."/>
            <person name="Passer A."/>
            <person name="Billmyre B."/>
            <person name="Heitman J."/>
        </authorList>
    </citation>
    <scope>NUCLEOTIDE SEQUENCE [LARGE SCALE GENOMIC DNA]</scope>
    <source>
        <strain evidence="1 2">DSM 27421</strain>
    </source>
</reference>
<keyword evidence="2" id="KW-1185">Reference proteome</keyword>
<proteinExistence type="predicted"/>
<dbReference type="EMBL" id="NIDF01000244">
    <property type="protein sequence ID" value="TYJ51422.1"/>
    <property type="molecule type" value="Genomic_DNA"/>
</dbReference>
<dbReference type="AlphaFoldDB" id="A0A5D3AKV0"/>
<evidence type="ECO:0008006" key="3">
    <source>
        <dbReference type="Google" id="ProtNLM"/>
    </source>
</evidence>
<dbReference type="Proteomes" id="UP000322245">
    <property type="component" value="Unassembled WGS sequence"/>
</dbReference>
<evidence type="ECO:0000313" key="1">
    <source>
        <dbReference type="EMBL" id="TYJ51422.1"/>
    </source>
</evidence>
<organism evidence="1 2">
    <name type="scientific">Cryptococcus floricola</name>
    <dbReference type="NCBI Taxonomy" id="2591691"/>
    <lineage>
        <taxon>Eukaryota</taxon>
        <taxon>Fungi</taxon>
        <taxon>Dikarya</taxon>
        <taxon>Basidiomycota</taxon>
        <taxon>Agaricomycotina</taxon>
        <taxon>Tremellomycetes</taxon>
        <taxon>Tremellales</taxon>
        <taxon>Cryptococcaceae</taxon>
        <taxon>Cryptococcus</taxon>
    </lineage>
</organism>
<name>A0A5D3AKV0_9TREE</name>
<evidence type="ECO:0000313" key="2">
    <source>
        <dbReference type="Proteomes" id="UP000322245"/>
    </source>
</evidence>
<comment type="caution">
    <text evidence="1">The sequence shown here is derived from an EMBL/GenBank/DDBJ whole genome shotgun (WGS) entry which is preliminary data.</text>
</comment>